<dbReference type="PANTHER" id="PTHR46599:SF6">
    <property type="entry name" value="DUAL SPECIFICITY PHOSPHATASE 26"/>
    <property type="match status" value="1"/>
</dbReference>
<reference evidence="2" key="1">
    <citation type="journal article" date="2023" name="Insect Mol. Biol.">
        <title>Genome sequencing provides insights into the evolution of gene families encoding plant cell wall-degrading enzymes in longhorned beetles.</title>
        <authorList>
            <person name="Shin N.R."/>
            <person name="Okamura Y."/>
            <person name="Kirsch R."/>
            <person name="Pauchet Y."/>
        </authorList>
    </citation>
    <scope>NUCLEOTIDE SEQUENCE</scope>
    <source>
        <strain evidence="2">RBIC_L_NR</strain>
    </source>
</reference>
<gene>
    <name evidence="2" type="ORF">NQ314_019021</name>
</gene>
<feature type="domain" description="PiggyBac transposable element-derived protein" evidence="1">
    <location>
        <begin position="71"/>
        <end position="244"/>
    </location>
</feature>
<dbReference type="InterPro" id="IPR029526">
    <property type="entry name" value="PGBD"/>
</dbReference>
<dbReference type="Pfam" id="PF13843">
    <property type="entry name" value="DDE_Tnp_1_7"/>
    <property type="match status" value="1"/>
</dbReference>
<dbReference type="AlphaFoldDB" id="A0AAV8WQ68"/>
<evidence type="ECO:0000313" key="3">
    <source>
        <dbReference type="Proteomes" id="UP001162156"/>
    </source>
</evidence>
<comment type="caution">
    <text evidence="2">The sequence shown here is derived from an EMBL/GenBank/DDBJ whole genome shotgun (WGS) entry which is preliminary data.</text>
</comment>
<organism evidence="2 3">
    <name type="scientific">Rhamnusium bicolor</name>
    <dbReference type="NCBI Taxonomy" id="1586634"/>
    <lineage>
        <taxon>Eukaryota</taxon>
        <taxon>Metazoa</taxon>
        <taxon>Ecdysozoa</taxon>
        <taxon>Arthropoda</taxon>
        <taxon>Hexapoda</taxon>
        <taxon>Insecta</taxon>
        <taxon>Pterygota</taxon>
        <taxon>Neoptera</taxon>
        <taxon>Endopterygota</taxon>
        <taxon>Coleoptera</taxon>
        <taxon>Polyphaga</taxon>
        <taxon>Cucujiformia</taxon>
        <taxon>Chrysomeloidea</taxon>
        <taxon>Cerambycidae</taxon>
        <taxon>Lepturinae</taxon>
        <taxon>Rhagiini</taxon>
        <taxon>Rhamnusium</taxon>
    </lineage>
</organism>
<sequence>MTFKTVEDGVDGGNKQEDIDEEVPTYYYGKNRFKWSRKAAVSNRGRRLQENIIVHLPGLRSSAKVLGRKASPLKIWELIFTEEICNIVLQWTNHKIIEERACYKTQNSATLKDLNKTELYAFFGLLAYTALFKSNNECIHTLFATDETGREIIRCIMSKERFAFLLTCFRFDNPDDRIMRRLGDPAAANISQIFDIFVQNCQVCYTNGTSACIDEMLVGFRGRCKFKMYIPNKPGKYGLKIMCYRRTYWIFLQRVHLYG</sequence>
<evidence type="ECO:0000313" key="2">
    <source>
        <dbReference type="EMBL" id="KAJ8928432.1"/>
    </source>
</evidence>
<name>A0AAV8WQ68_9CUCU</name>
<dbReference type="EMBL" id="JANEYF010005380">
    <property type="protein sequence ID" value="KAJ8928432.1"/>
    <property type="molecule type" value="Genomic_DNA"/>
</dbReference>
<dbReference type="PANTHER" id="PTHR46599">
    <property type="entry name" value="PIGGYBAC TRANSPOSABLE ELEMENT-DERIVED PROTEIN 4"/>
    <property type="match status" value="1"/>
</dbReference>
<evidence type="ECO:0000259" key="1">
    <source>
        <dbReference type="Pfam" id="PF13843"/>
    </source>
</evidence>
<accession>A0AAV8WQ68</accession>
<dbReference type="Proteomes" id="UP001162156">
    <property type="component" value="Unassembled WGS sequence"/>
</dbReference>
<proteinExistence type="predicted"/>
<keyword evidence="3" id="KW-1185">Reference proteome</keyword>
<protein>
    <recommendedName>
        <fullName evidence="1">PiggyBac transposable element-derived protein domain-containing protein</fullName>
    </recommendedName>
</protein>